<dbReference type="EMBL" id="CDMG01000002">
    <property type="protein sequence ID" value="CRF52025.1"/>
    <property type="molecule type" value="Genomic_DNA"/>
</dbReference>
<proteinExistence type="predicted"/>
<dbReference type="GeneID" id="82131187"/>
<dbReference type="Proteomes" id="UP000043437">
    <property type="component" value="Unassembled WGS sequence"/>
</dbReference>
<evidence type="ECO:0000313" key="1">
    <source>
        <dbReference type="EMBL" id="CRF52025.1"/>
    </source>
</evidence>
<dbReference type="RefSeq" id="WP_053944778.1">
    <property type="nucleotide sequence ID" value="NZ_CDMG01000002.1"/>
</dbReference>
<name>A0A0K2Y4F7_9HELI</name>
<sequence>MREDTQEKLFSTPRLRGYASLAEHEANFALIGCISHKIGILEVVIRNQIDSVLLEKVGDWWQHLPPSIKISGERTNSIQLEIHPSIKIILKTTGDISHITPITLVSKQSMGFWLKVVEYFRIYDQIFNPSFLDNLDFKKYYLKNKNRFGTKTHLAHRKNAHLKRHEKADLLLQLLRKLRNRAFHFENLYKCNPKGYPRLNANIADNKHESHHKNQEQQEKPQAEPQDLYVGLHPDKIVLFLDDLLGSFAPELVDYAGGESGGKEST</sequence>
<reference evidence="2" key="1">
    <citation type="submission" date="2014-12" db="EMBL/GenBank/DDBJ databases">
        <authorList>
            <person name="Jaenicke S."/>
        </authorList>
    </citation>
    <scope>NUCLEOTIDE SEQUENCE [LARGE SCALE GENOMIC DNA]</scope>
</reference>
<accession>A0A0K2Y4F7</accession>
<protein>
    <recommendedName>
        <fullName evidence="3">CAAX protease</fullName>
    </recommendedName>
</protein>
<evidence type="ECO:0008006" key="3">
    <source>
        <dbReference type="Google" id="ProtNLM"/>
    </source>
</evidence>
<organism evidence="1 2">
    <name type="scientific">Helicobacter ailurogastricus</name>
    <dbReference type="NCBI Taxonomy" id="1578720"/>
    <lineage>
        <taxon>Bacteria</taxon>
        <taxon>Pseudomonadati</taxon>
        <taxon>Campylobacterota</taxon>
        <taxon>Epsilonproteobacteria</taxon>
        <taxon>Campylobacterales</taxon>
        <taxon>Helicobacteraceae</taxon>
        <taxon>Helicobacter</taxon>
    </lineage>
</organism>
<evidence type="ECO:0000313" key="2">
    <source>
        <dbReference type="Proteomes" id="UP000043437"/>
    </source>
</evidence>
<dbReference type="AlphaFoldDB" id="A0A0K2Y4F7"/>
<gene>
    <name evidence="1" type="ORF">HAL07_01510</name>
</gene>